<reference evidence="4" key="1">
    <citation type="journal article" date="2014" name="Genome Announc.">
        <title>Draft genome sequence of the plant-pathogenic soil fungus Rhizoctonia solani anastomosis group 3 strain Rhs1AP.</title>
        <authorList>
            <person name="Cubeta M.A."/>
            <person name="Thomas E."/>
            <person name="Dean R.A."/>
            <person name="Jabaji S."/>
            <person name="Neate S.M."/>
            <person name="Tavantzis S."/>
            <person name="Toda T."/>
            <person name="Vilgalys R."/>
            <person name="Bharathan N."/>
            <person name="Fedorova-Abrams N."/>
            <person name="Pakala S.B."/>
            <person name="Pakala S.M."/>
            <person name="Zafar N."/>
            <person name="Joardar V."/>
            <person name="Losada L."/>
            <person name="Nierman W.C."/>
        </authorList>
    </citation>
    <scope>NUCLEOTIDE SEQUENCE [LARGE SCALE GENOMIC DNA]</scope>
    <source>
        <strain evidence="4">AG-3</strain>
    </source>
</reference>
<keyword evidence="1" id="KW-0472">Membrane</keyword>
<keyword evidence="1" id="KW-1133">Transmembrane helix</keyword>
<sequence length="233" mass="26150">MSTTPYSPELIASLETALHGHTGRHVPAIDCLNPLFTLLLVVGYALLVYDHILTFTDEVQFIWKAKRSPVVIMFLLNRYITPIVLAIDLYDKAGIATYASHRFCVTWYFTEAMWYIVSFGMTHALVAMRASSIHILRMLCKYTNSFGWHIFVQHLGFYLLRSLPKLTLFILSHYSKYATSLLHPFSTPGGGLQMQISADEVELSGVTLSSKVHGQELEAGTPTGLSPSRSTFK</sequence>
<feature type="transmembrane region" description="Helical" evidence="1">
    <location>
        <begin position="107"/>
        <end position="128"/>
    </location>
</feature>
<protein>
    <submittedName>
        <fullName evidence="3">Transmembrane protein, putative</fullName>
    </submittedName>
</protein>
<feature type="transmembrane region" description="Helical" evidence="1">
    <location>
        <begin position="32"/>
        <end position="49"/>
    </location>
</feature>
<accession>X8JFC2</accession>
<dbReference type="Proteomes" id="UP000030108">
    <property type="component" value="Unassembled WGS sequence"/>
</dbReference>
<dbReference type="AlphaFoldDB" id="X8JFC2"/>
<feature type="domain" description="DUF6533" evidence="2">
    <location>
        <begin position="40"/>
        <end position="83"/>
    </location>
</feature>
<proteinExistence type="predicted"/>
<evidence type="ECO:0000313" key="4">
    <source>
        <dbReference type="Proteomes" id="UP000030108"/>
    </source>
</evidence>
<dbReference type="InterPro" id="IPR045340">
    <property type="entry name" value="DUF6533"/>
</dbReference>
<keyword evidence="1 3" id="KW-0812">Transmembrane</keyword>
<gene>
    <name evidence="3" type="ORF">RSOL_420400</name>
</gene>
<feature type="transmembrane region" description="Helical" evidence="1">
    <location>
        <begin position="70"/>
        <end position="87"/>
    </location>
</feature>
<dbReference type="OrthoDB" id="3251775at2759"/>
<organism evidence="3 4">
    <name type="scientific">Rhizoctonia solani AG-3 Rhs1AP</name>
    <dbReference type="NCBI Taxonomy" id="1086054"/>
    <lineage>
        <taxon>Eukaryota</taxon>
        <taxon>Fungi</taxon>
        <taxon>Dikarya</taxon>
        <taxon>Basidiomycota</taxon>
        <taxon>Agaricomycotina</taxon>
        <taxon>Agaricomycetes</taxon>
        <taxon>Cantharellales</taxon>
        <taxon>Ceratobasidiaceae</taxon>
        <taxon>Rhizoctonia</taxon>
    </lineage>
</organism>
<evidence type="ECO:0000313" key="3">
    <source>
        <dbReference type="EMBL" id="EUC62437.1"/>
    </source>
</evidence>
<dbReference type="EMBL" id="JATN01000318">
    <property type="protein sequence ID" value="EUC62437.1"/>
    <property type="molecule type" value="Genomic_DNA"/>
</dbReference>
<feature type="non-terminal residue" evidence="3">
    <location>
        <position position="233"/>
    </location>
</feature>
<comment type="caution">
    <text evidence="3">The sequence shown here is derived from an EMBL/GenBank/DDBJ whole genome shotgun (WGS) entry which is preliminary data.</text>
</comment>
<dbReference type="Pfam" id="PF20151">
    <property type="entry name" value="DUF6533"/>
    <property type="match status" value="1"/>
</dbReference>
<name>X8JFC2_9AGAM</name>
<evidence type="ECO:0000256" key="1">
    <source>
        <dbReference type="SAM" id="Phobius"/>
    </source>
</evidence>
<evidence type="ECO:0000259" key="2">
    <source>
        <dbReference type="Pfam" id="PF20151"/>
    </source>
</evidence>